<name>A0AAW1VHU5_9CUCU</name>
<feature type="region of interest" description="Disordered" evidence="1">
    <location>
        <begin position="1"/>
        <end position="41"/>
    </location>
</feature>
<sequence>MDNQTSSSFGHRKIKVTRGSSHITAENSPQSQKSQSVTYSSALTQHQFSSQKEAIVFNATEDVPTYGYTLAVGRKIGPKYIKYALKISNSRVYIHLSIVESVDNYMDQSKSPKRLSHQEN</sequence>
<proteinExistence type="predicted"/>
<protein>
    <submittedName>
        <fullName evidence="2">Uncharacterized protein</fullName>
    </submittedName>
</protein>
<dbReference type="EMBL" id="JARQZJ010000132">
    <property type="protein sequence ID" value="KAK9892025.1"/>
    <property type="molecule type" value="Genomic_DNA"/>
</dbReference>
<dbReference type="Proteomes" id="UP001431783">
    <property type="component" value="Unassembled WGS sequence"/>
</dbReference>
<gene>
    <name evidence="2" type="ORF">WA026_018213</name>
</gene>
<evidence type="ECO:0000313" key="2">
    <source>
        <dbReference type="EMBL" id="KAK9892025.1"/>
    </source>
</evidence>
<keyword evidence="3" id="KW-1185">Reference proteome</keyword>
<evidence type="ECO:0000313" key="3">
    <source>
        <dbReference type="Proteomes" id="UP001431783"/>
    </source>
</evidence>
<evidence type="ECO:0000256" key="1">
    <source>
        <dbReference type="SAM" id="MobiDB-lite"/>
    </source>
</evidence>
<feature type="compositionally biased region" description="Polar residues" evidence="1">
    <location>
        <begin position="18"/>
        <end position="41"/>
    </location>
</feature>
<accession>A0AAW1VHU5</accession>
<organism evidence="2 3">
    <name type="scientific">Henosepilachna vigintioctopunctata</name>
    <dbReference type="NCBI Taxonomy" id="420089"/>
    <lineage>
        <taxon>Eukaryota</taxon>
        <taxon>Metazoa</taxon>
        <taxon>Ecdysozoa</taxon>
        <taxon>Arthropoda</taxon>
        <taxon>Hexapoda</taxon>
        <taxon>Insecta</taxon>
        <taxon>Pterygota</taxon>
        <taxon>Neoptera</taxon>
        <taxon>Endopterygota</taxon>
        <taxon>Coleoptera</taxon>
        <taxon>Polyphaga</taxon>
        <taxon>Cucujiformia</taxon>
        <taxon>Coccinelloidea</taxon>
        <taxon>Coccinellidae</taxon>
        <taxon>Epilachninae</taxon>
        <taxon>Epilachnini</taxon>
        <taxon>Henosepilachna</taxon>
    </lineage>
</organism>
<reference evidence="2 3" key="1">
    <citation type="submission" date="2023-03" db="EMBL/GenBank/DDBJ databases">
        <title>Genome insight into feeding habits of ladybird beetles.</title>
        <authorList>
            <person name="Li H.-S."/>
            <person name="Huang Y.-H."/>
            <person name="Pang H."/>
        </authorList>
    </citation>
    <scope>NUCLEOTIDE SEQUENCE [LARGE SCALE GENOMIC DNA]</scope>
    <source>
        <strain evidence="2">SYSU_2023b</strain>
        <tissue evidence="2">Whole body</tissue>
    </source>
</reference>
<dbReference type="AlphaFoldDB" id="A0AAW1VHU5"/>
<comment type="caution">
    <text evidence="2">The sequence shown here is derived from an EMBL/GenBank/DDBJ whole genome shotgun (WGS) entry which is preliminary data.</text>
</comment>